<accession>A0A9W6WRY0</accession>
<gene>
    <name evidence="1" type="ORF">Plil01_000514900</name>
</gene>
<reference evidence="1" key="1">
    <citation type="submission" date="2023-04" db="EMBL/GenBank/DDBJ databases">
        <title>Phytophthora lilii NBRC 32176.</title>
        <authorList>
            <person name="Ichikawa N."/>
            <person name="Sato H."/>
            <person name="Tonouchi N."/>
        </authorList>
    </citation>
    <scope>NUCLEOTIDE SEQUENCE</scope>
    <source>
        <strain evidence="1">NBRC 32176</strain>
    </source>
</reference>
<dbReference type="InterPro" id="IPR027417">
    <property type="entry name" value="P-loop_NTPase"/>
</dbReference>
<comment type="caution">
    <text evidence="1">The sequence shown here is derived from an EMBL/GenBank/DDBJ whole genome shotgun (WGS) entry which is preliminary data.</text>
</comment>
<proteinExistence type="predicted"/>
<sequence length="325" mass="36818">MEEAVARINAQRPRLVFLTSKSGAGKTYFLNQLEGYAVLELDELVKALGKDFGMEEPAAFKVYKNTLAEPVTAAFVERIHDFFRQNDDKPIVVEGAIADAELVRRVFSGPYEEFTFVYLYPVDIDAYVARMMTRFEEDKKNNTRSLAIWPQVTPELEMAALDSPDLKEFMVGMARWSISKSDQRYDHFKKNGFDMILCDLPNALAEPVMTAFIERVHGFFWRNASKSVVLEGAIADADLVKKVFSGPFAEFMFVYLYPVDVGAYAARMMKRFQFEKEKQSSRPVDLARGDSRAGASRLPVCRAEEVHVEDGPGFDCQVCGALRIF</sequence>
<dbReference type="AlphaFoldDB" id="A0A9W6WRY0"/>
<dbReference type="Proteomes" id="UP001165083">
    <property type="component" value="Unassembled WGS sequence"/>
</dbReference>
<dbReference type="SUPFAM" id="SSF52540">
    <property type="entry name" value="P-loop containing nucleoside triphosphate hydrolases"/>
    <property type="match status" value="1"/>
</dbReference>
<organism evidence="1 2">
    <name type="scientific">Phytophthora lilii</name>
    <dbReference type="NCBI Taxonomy" id="2077276"/>
    <lineage>
        <taxon>Eukaryota</taxon>
        <taxon>Sar</taxon>
        <taxon>Stramenopiles</taxon>
        <taxon>Oomycota</taxon>
        <taxon>Peronosporomycetes</taxon>
        <taxon>Peronosporales</taxon>
        <taxon>Peronosporaceae</taxon>
        <taxon>Phytophthora</taxon>
    </lineage>
</organism>
<name>A0A9W6WRY0_9STRA</name>
<dbReference type="OrthoDB" id="117776at2759"/>
<keyword evidence="2" id="KW-1185">Reference proteome</keyword>
<protein>
    <submittedName>
        <fullName evidence="1">Unnamed protein product</fullName>
    </submittedName>
</protein>
<evidence type="ECO:0000313" key="1">
    <source>
        <dbReference type="EMBL" id="GMF15154.1"/>
    </source>
</evidence>
<dbReference type="Gene3D" id="3.40.50.300">
    <property type="entry name" value="P-loop containing nucleotide triphosphate hydrolases"/>
    <property type="match status" value="1"/>
</dbReference>
<evidence type="ECO:0000313" key="2">
    <source>
        <dbReference type="Proteomes" id="UP001165083"/>
    </source>
</evidence>
<dbReference type="EMBL" id="BSXW01000217">
    <property type="protein sequence ID" value="GMF15154.1"/>
    <property type="molecule type" value="Genomic_DNA"/>
</dbReference>